<sequence>MKSIILVALALAAVAVAAPTDKQPEILSANYEQQPDGTYLYKFQSDDGIFKEESGVVKEVLDEENKVQKVIVVKGSFSYPGEDGKPVVIQYVADEFQSDDGIFKEESGVVKEVLDEENKVQKVIVVKGSFSYPGEDGKPVVIQYVADEYGFHPEGDSIPKNPASRR</sequence>
<dbReference type="PRINTS" id="PR00947">
    <property type="entry name" value="CUTICLE"/>
</dbReference>
<dbReference type="STRING" id="7102.A0A2A4J1E7"/>
<accession>A0A2A4J1E7</accession>
<dbReference type="InterPro" id="IPR050468">
    <property type="entry name" value="Cuticle_Struct_Prot"/>
</dbReference>
<dbReference type="EMBL" id="NWSH01003794">
    <property type="protein sequence ID" value="PCG65811.1"/>
    <property type="molecule type" value="Genomic_DNA"/>
</dbReference>
<dbReference type="PANTHER" id="PTHR10380:SF173">
    <property type="entry name" value="CUTICULAR PROTEIN 47EF, ISOFORM C-RELATED"/>
    <property type="match status" value="1"/>
</dbReference>
<comment type="caution">
    <text evidence="5">The sequence shown here is derived from an EMBL/GenBank/DDBJ whole genome shotgun (WGS) entry which is preliminary data.</text>
</comment>
<dbReference type="PROSITE" id="PS00233">
    <property type="entry name" value="CHIT_BIND_RR_1"/>
    <property type="match status" value="1"/>
</dbReference>
<evidence type="ECO:0000256" key="2">
    <source>
        <dbReference type="ARBA" id="ARBA00022729"/>
    </source>
</evidence>
<name>A0A2A4J1E7_HELVI</name>
<keyword evidence="2 4" id="KW-0732">Signal</keyword>
<gene>
    <name evidence="5" type="ORF">B5V51_8604</name>
</gene>
<dbReference type="Pfam" id="PF00379">
    <property type="entry name" value="Chitin_bind_4"/>
    <property type="match status" value="2"/>
</dbReference>
<dbReference type="PROSITE" id="PS51155">
    <property type="entry name" value="CHIT_BIND_RR_2"/>
    <property type="match status" value="1"/>
</dbReference>
<evidence type="ECO:0000256" key="4">
    <source>
        <dbReference type="SAM" id="SignalP"/>
    </source>
</evidence>
<feature type="chain" id="PRO_5012517314" evidence="4">
    <location>
        <begin position="18"/>
        <end position="166"/>
    </location>
</feature>
<evidence type="ECO:0000256" key="3">
    <source>
        <dbReference type="PROSITE-ProRule" id="PRU00497"/>
    </source>
</evidence>
<keyword evidence="1 3" id="KW-0193">Cuticle</keyword>
<protein>
    <submittedName>
        <fullName evidence="5">Uncharacterized protein</fullName>
    </submittedName>
</protein>
<organism evidence="5">
    <name type="scientific">Heliothis virescens</name>
    <name type="common">Tobacco budworm moth</name>
    <dbReference type="NCBI Taxonomy" id="7102"/>
    <lineage>
        <taxon>Eukaryota</taxon>
        <taxon>Metazoa</taxon>
        <taxon>Ecdysozoa</taxon>
        <taxon>Arthropoda</taxon>
        <taxon>Hexapoda</taxon>
        <taxon>Insecta</taxon>
        <taxon>Pterygota</taxon>
        <taxon>Neoptera</taxon>
        <taxon>Endopterygota</taxon>
        <taxon>Lepidoptera</taxon>
        <taxon>Glossata</taxon>
        <taxon>Ditrysia</taxon>
        <taxon>Noctuoidea</taxon>
        <taxon>Noctuidae</taxon>
        <taxon>Heliothinae</taxon>
        <taxon>Heliothis</taxon>
    </lineage>
</organism>
<dbReference type="GO" id="GO:0062129">
    <property type="term" value="C:chitin-based extracellular matrix"/>
    <property type="evidence" value="ECO:0007669"/>
    <property type="project" value="TreeGrafter"/>
</dbReference>
<dbReference type="InterPro" id="IPR000618">
    <property type="entry name" value="Insect_cuticle"/>
</dbReference>
<dbReference type="PANTHER" id="PTHR10380">
    <property type="entry name" value="CUTICLE PROTEIN"/>
    <property type="match status" value="1"/>
</dbReference>
<feature type="signal peptide" evidence="4">
    <location>
        <begin position="1"/>
        <end position="17"/>
    </location>
</feature>
<reference evidence="5" key="1">
    <citation type="submission" date="2017-09" db="EMBL/GenBank/DDBJ databases">
        <title>Contemporary evolution of a Lepidopteran species, Heliothis virescens, in response to modern agricultural practices.</title>
        <authorList>
            <person name="Fritz M.L."/>
            <person name="Deyonke A.M."/>
            <person name="Papanicolaou A."/>
            <person name="Micinski S."/>
            <person name="Westbrook J."/>
            <person name="Gould F."/>
        </authorList>
    </citation>
    <scope>NUCLEOTIDE SEQUENCE [LARGE SCALE GENOMIC DNA]</scope>
    <source>
        <strain evidence="5">HvINT-</strain>
        <tissue evidence="5">Whole body</tissue>
    </source>
</reference>
<dbReference type="AlphaFoldDB" id="A0A2A4J1E7"/>
<dbReference type="InterPro" id="IPR031311">
    <property type="entry name" value="CHIT_BIND_RR_consensus"/>
</dbReference>
<dbReference type="GO" id="GO:0008010">
    <property type="term" value="F:structural constituent of chitin-based larval cuticle"/>
    <property type="evidence" value="ECO:0007669"/>
    <property type="project" value="TreeGrafter"/>
</dbReference>
<evidence type="ECO:0000313" key="5">
    <source>
        <dbReference type="EMBL" id="PCG65811.1"/>
    </source>
</evidence>
<evidence type="ECO:0000256" key="1">
    <source>
        <dbReference type="ARBA" id="ARBA00022460"/>
    </source>
</evidence>
<proteinExistence type="predicted"/>